<dbReference type="EMBL" id="JARULN010000004">
    <property type="protein sequence ID" value="MDG5753698.1"/>
    <property type="molecule type" value="Genomic_DNA"/>
</dbReference>
<dbReference type="InterPro" id="IPR000182">
    <property type="entry name" value="GNAT_dom"/>
</dbReference>
<evidence type="ECO:0000259" key="1">
    <source>
        <dbReference type="PROSITE" id="PS51186"/>
    </source>
</evidence>
<dbReference type="PANTHER" id="PTHR43792">
    <property type="entry name" value="GNAT FAMILY, PUTATIVE (AFU_ORTHOLOGUE AFUA_3G00765)-RELATED-RELATED"/>
    <property type="match status" value="1"/>
</dbReference>
<protein>
    <submittedName>
        <fullName evidence="2">GNAT family N-acetyltransferase</fullName>
    </submittedName>
</protein>
<sequence>MKTNRLSLRLLTLEDAADVWQHFADPAVTEFMDIEPCKDIETAREIIRFHMMDSGCRYGIYNQIGVFIGTCGFHYLRQSKHKHITAEIGFDLAKAYWGNGYMNEAVQALIQSGFTELGYHTIDATVEPGNSRSIRLLEKLGFERAEEMQEGLVYFQLKRDKWLKRVAK</sequence>
<comment type="caution">
    <text evidence="2">The sequence shown here is derived from an EMBL/GenBank/DDBJ whole genome shotgun (WGS) entry which is preliminary data.</text>
</comment>
<name>A0ABT6H4F2_9BACI</name>
<keyword evidence="3" id="KW-1185">Reference proteome</keyword>
<dbReference type="Proteomes" id="UP001218246">
    <property type="component" value="Unassembled WGS sequence"/>
</dbReference>
<gene>
    <name evidence="2" type="ORF">P6P90_06895</name>
</gene>
<dbReference type="Gene3D" id="3.40.630.30">
    <property type="match status" value="1"/>
</dbReference>
<dbReference type="RefSeq" id="WP_124562938.1">
    <property type="nucleotide sequence ID" value="NZ_JARRRY010000018.1"/>
</dbReference>
<dbReference type="SUPFAM" id="SSF55729">
    <property type="entry name" value="Acyl-CoA N-acyltransferases (Nat)"/>
    <property type="match status" value="1"/>
</dbReference>
<dbReference type="Pfam" id="PF13302">
    <property type="entry name" value="Acetyltransf_3"/>
    <property type="match status" value="1"/>
</dbReference>
<dbReference type="InterPro" id="IPR016181">
    <property type="entry name" value="Acyl_CoA_acyltransferase"/>
</dbReference>
<feature type="domain" description="N-acetyltransferase" evidence="1">
    <location>
        <begin position="6"/>
        <end position="160"/>
    </location>
</feature>
<dbReference type="PROSITE" id="PS51186">
    <property type="entry name" value="GNAT"/>
    <property type="match status" value="1"/>
</dbReference>
<evidence type="ECO:0000313" key="3">
    <source>
        <dbReference type="Proteomes" id="UP001218246"/>
    </source>
</evidence>
<proteinExistence type="predicted"/>
<dbReference type="InterPro" id="IPR051531">
    <property type="entry name" value="N-acetyltransferase"/>
</dbReference>
<reference evidence="2 3" key="1">
    <citation type="submission" date="2023-04" db="EMBL/GenBank/DDBJ databases">
        <title>Ectobacillus antri isolated from activated sludge.</title>
        <authorList>
            <person name="Yan P."/>
            <person name="Liu X."/>
        </authorList>
    </citation>
    <scope>NUCLEOTIDE SEQUENCE [LARGE SCALE GENOMIC DNA]</scope>
    <source>
        <strain evidence="2 3">C18H</strain>
    </source>
</reference>
<organism evidence="2 3">
    <name type="scientific">Ectobacillus antri</name>
    <dbReference type="NCBI Taxonomy" id="2486280"/>
    <lineage>
        <taxon>Bacteria</taxon>
        <taxon>Bacillati</taxon>
        <taxon>Bacillota</taxon>
        <taxon>Bacilli</taxon>
        <taxon>Bacillales</taxon>
        <taxon>Bacillaceae</taxon>
        <taxon>Ectobacillus</taxon>
    </lineage>
</organism>
<accession>A0ABT6H4F2</accession>
<evidence type="ECO:0000313" key="2">
    <source>
        <dbReference type="EMBL" id="MDG5753698.1"/>
    </source>
</evidence>